<name>A0A9W7AJS7_9STRA</name>
<dbReference type="AlphaFoldDB" id="A0A9W7AJS7"/>
<protein>
    <submittedName>
        <fullName evidence="3">Uncharacterized protein</fullName>
    </submittedName>
</protein>
<feature type="transmembrane region" description="Helical" evidence="2">
    <location>
        <begin position="410"/>
        <end position="430"/>
    </location>
</feature>
<evidence type="ECO:0000256" key="1">
    <source>
        <dbReference type="SAM" id="MobiDB-lite"/>
    </source>
</evidence>
<feature type="region of interest" description="Disordered" evidence="1">
    <location>
        <begin position="744"/>
        <end position="770"/>
    </location>
</feature>
<dbReference type="Proteomes" id="UP001165122">
    <property type="component" value="Unassembled WGS sequence"/>
</dbReference>
<dbReference type="OrthoDB" id="417786at2759"/>
<organism evidence="3 4">
    <name type="scientific">Triparma laevis f. longispina</name>
    <dbReference type="NCBI Taxonomy" id="1714387"/>
    <lineage>
        <taxon>Eukaryota</taxon>
        <taxon>Sar</taxon>
        <taxon>Stramenopiles</taxon>
        <taxon>Ochrophyta</taxon>
        <taxon>Bolidophyceae</taxon>
        <taxon>Parmales</taxon>
        <taxon>Triparmaceae</taxon>
        <taxon>Triparma</taxon>
    </lineage>
</organism>
<gene>
    <name evidence="3" type="ORF">TrLO_g12039</name>
</gene>
<keyword evidence="2" id="KW-0472">Membrane</keyword>
<proteinExistence type="predicted"/>
<keyword evidence="2" id="KW-0812">Transmembrane</keyword>
<accession>A0A9W7AJS7</accession>
<evidence type="ECO:0000256" key="2">
    <source>
        <dbReference type="SAM" id="Phobius"/>
    </source>
</evidence>
<feature type="transmembrane region" description="Helical" evidence="2">
    <location>
        <begin position="445"/>
        <end position="466"/>
    </location>
</feature>
<comment type="caution">
    <text evidence="3">The sequence shown here is derived from an EMBL/GenBank/DDBJ whole genome shotgun (WGS) entry which is preliminary data.</text>
</comment>
<dbReference type="EMBL" id="BRXW01000665">
    <property type="protein sequence ID" value="GMH73049.1"/>
    <property type="molecule type" value="Genomic_DNA"/>
</dbReference>
<keyword evidence="4" id="KW-1185">Reference proteome</keyword>
<evidence type="ECO:0000313" key="3">
    <source>
        <dbReference type="EMBL" id="GMH73049.1"/>
    </source>
</evidence>
<sequence>MSTPWRLSPLRNSNSIKTSLTSIVRATCYARHSEPVEQIFKGLGLELPSMLFRYSKSGQTLPDDIGLRPNDELGGEDVDVDDSKYKLIYKDATDDEKSFFKLMMDSQLTAFCSILGAACSEVNAYYILGKCRVTNEFCGKLLDNLPNEGVGVGVCEMFPSKGYDPYCSWWMSDEVKKAIREYSVPLEEEVQHTVKWASMLIPTLKYVVMFEQDKEKHEFLNDLARVVPVGVLGAAGMAKGEKHLKTLVSSTLESGRPLFIFKNTLCNGHFYSSLIEDYEEREKRRVEGGESEKDLKERLFPDGKDAFNLSQGFEEDPPQVGFLKNERSACWAERHSFKKFNRDATMVIDPLNLPDEHDLVEEIATVMSSIWVSKPANSGEQNVEDTVIEDAVEMLEQLKHLEKNEKKRAWGIKAITLLLGFLTTSAAVIYEEFMVNYDSFAKNELKAITIILPVVLGVFLTIGQTWESIKRWSILKLTAAKVEREICRYECRVGEYRALVGDKPVHRANFTGKINQIWSRIEQNDLARQSLVGTKLSRGRKKVNEDGLLGLKSPLKKNIGLWKDRDQARRKMLDKKKKKNKTKAGGDGGLVGFVKKRAEKLSENHSISSEDYIRGRLEVELERLAKRLPKFSFQNRSLQILLVMLSASTAIMAAYELQRWIPVVLALVAMVEGFVEFRQLPLRLSMANMTYTRMKRTKVWWNGLSVLQKKLPNNKNRLIEDVEDTIFTQISVVNNQTIFEEAEKRQDENAGGSWNMFAPGRVRSPKSRKGCDRCGGDIGRLISGDGDKVELRKENAGLTTPSSREHHNNL</sequence>
<evidence type="ECO:0000313" key="4">
    <source>
        <dbReference type="Proteomes" id="UP001165122"/>
    </source>
</evidence>
<keyword evidence="2" id="KW-1133">Transmembrane helix</keyword>
<reference evidence="4" key="1">
    <citation type="journal article" date="2023" name="Commun. Biol.">
        <title>Genome analysis of Parmales, the sister group of diatoms, reveals the evolutionary specialization of diatoms from phago-mixotrophs to photoautotrophs.</title>
        <authorList>
            <person name="Ban H."/>
            <person name="Sato S."/>
            <person name="Yoshikawa S."/>
            <person name="Yamada K."/>
            <person name="Nakamura Y."/>
            <person name="Ichinomiya M."/>
            <person name="Sato N."/>
            <person name="Blanc-Mathieu R."/>
            <person name="Endo H."/>
            <person name="Kuwata A."/>
            <person name="Ogata H."/>
        </authorList>
    </citation>
    <scope>NUCLEOTIDE SEQUENCE [LARGE SCALE GENOMIC DNA]</scope>
    <source>
        <strain evidence="4">NIES 3700</strain>
    </source>
</reference>